<feature type="transmembrane region" description="Helical" evidence="1">
    <location>
        <begin position="373"/>
        <end position="394"/>
    </location>
</feature>
<sequence length="642" mass="74142">MVINLRILGYIILNLINYSSQIMETIIIKHFPEFLKSLDHSSLNPNPLFQTFLLIPHQNIMLSSLVNVHRPSVILSNHFVTSATIQEGNISVNWPLWVETFRKSYPLLTHIYPPAKGFLSKNYNGHAVFQRFNELFVSKQFATKTLIITHIKSNHIKNIKIALDSVRRIDLIYFLQTEKVKHIKYDLYSFNEDGDYLVKIEAILVDLNCVVCDKSEKQVVHENCENVSVENCFKQMETKYKSVFHPSHKKLFVNLDGPFEAVCPREKFVAFGKSTKHSVLLFHAYLNEVLVHELFEPFKPNVTCRDIFAQSVDNLGLEEGQILVRPRISNQKGVIYPVFRNMITVDMFSFNFLTCDGVWQGLDFYAYLRPFHLNAWIGIGIAFAAIVIMMALIVELNEGILTFKMFCHGLLFTTFVGLAPMLATFMDLPEFLKKQKTTSSLIALLLTPWMMILLVLSNAYIGLVITNLSAPLSIVPAFETYHQVENFTKLIFPYDKYQEDYKISKITYQGITSVSSFTPYWRHFVKHKYANGIDIRDDKIIEKLVKLFIPVFNDEPKSFLKKLSKCKETVLVGEDEEINFLFEVLSASGRIVVTNGKSFYSRNQSWHLMYMGGLKEFLHFRLMGFILTRKIFLTNLAIKISE</sequence>
<feature type="transmembrane region" description="Helical" evidence="1">
    <location>
        <begin position="441"/>
        <end position="465"/>
    </location>
</feature>
<reference evidence="2 3" key="1">
    <citation type="submission" date="2015-12" db="EMBL/GenBank/DDBJ databases">
        <title>The genome of Folsomia candida.</title>
        <authorList>
            <person name="Faddeeva A."/>
            <person name="Derks M.F."/>
            <person name="Anvar Y."/>
            <person name="Smit S."/>
            <person name="Van Straalen N."/>
            <person name="Roelofs D."/>
        </authorList>
    </citation>
    <scope>NUCLEOTIDE SEQUENCE [LARGE SCALE GENOMIC DNA]</scope>
    <source>
        <strain evidence="2 3">VU population</strain>
        <tissue evidence="2">Whole body</tissue>
    </source>
</reference>
<accession>A0A226F7K4</accession>
<keyword evidence="3" id="KW-1185">Reference proteome</keyword>
<evidence type="ECO:0000256" key="1">
    <source>
        <dbReference type="SAM" id="Phobius"/>
    </source>
</evidence>
<feature type="transmembrane region" description="Helical" evidence="1">
    <location>
        <begin position="406"/>
        <end position="426"/>
    </location>
</feature>
<evidence type="ECO:0000313" key="2">
    <source>
        <dbReference type="EMBL" id="OXA64846.1"/>
    </source>
</evidence>
<dbReference type="AlphaFoldDB" id="A0A226F7K4"/>
<dbReference type="EMBL" id="LNIX01000001">
    <property type="protein sequence ID" value="OXA64846.1"/>
    <property type="molecule type" value="Genomic_DNA"/>
</dbReference>
<gene>
    <name evidence="2" type="ORF">Fcan01_01277</name>
</gene>
<protein>
    <submittedName>
        <fullName evidence="2">Uncharacterized protein</fullName>
    </submittedName>
</protein>
<keyword evidence="1" id="KW-1133">Transmembrane helix</keyword>
<keyword evidence="1" id="KW-0472">Membrane</keyword>
<organism evidence="2 3">
    <name type="scientific">Folsomia candida</name>
    <name type="common">Springtail</name>
    <dbReference type="NCBI Taxonomy" id="158441"/>
    <lineage>
        <taxon>Eukaryota</taxon>
        <taxon>Metazoa</taxon>
        <taxon>Ecdysozoa</taxon>
        <taxon>Arthropoda</taxon>
        <taxon>Hexapoda</taxon>
        <taxon>Collembola</taxon>
        <taxon>Entomobryomorpha</taxon>
        <taxon>Isotomoidea</taxon>
        <taxon>Isotomidae</taxon>
        <taxon>Proisotominae</taxon>
        <taxon>Folsomia</taxon>
    </lineage>
</organism>
<name>A0A226F7K4_FOLCA</name>
<keyword evidence="1" id="KW-0812">Transmembrane</keyword>
<proteinExistence type="predicted"/>
<evidence type="ECO:0000313" key="3">
    <source>
        <dbReference type="Proteomes" id="UP000198287"/>
    </source>
</evidence>
<comment type="caution">
    <text evidence="2">The sequence shown here is derived from an EMBL/GenBank/DDBJ whole genome shotgun (WGS) entry which is preliminary data.</text>
</comment>
<dbReference type="Proteomes" id="UP000198287">
    <property type="component" value="Unassembled WGS sequence"/>
</dbReference>